<feature type="region of interest" description="Disordered" evidence="1">
    <location>
        <begin position="465"/>
        <end position="531"/>
    </location>
</feature>
<name>A0ABR2V5I2_9PEZI</name>
<feature type="region of interest" description="Disordered" evidence="1">
    <location>
        <begin position="599"/>
        <end position="618"/>
    </location>
</feature>
<keyword evidence="4" id="KW-1185">Reference proteome</keyword>
<feature type="region of interest" description="Disordered" evidence="1">
    <location>
        <begin position="333"/>
        <end position="354"/>
    </location>
</feature>
<evidence type="ECO:0000256" key="1">
    <source>
        <dbReference type="SAM" id="MobiDB-lite"/>
    </source>
</evidence>
<dbReference type="EMBL" id="JARVKF010000146">
    <property type="protein sequence ID" value="KAK9421986.1"/>
    <property type="molecule type" value="Genomic_DNA"/>
</dbReference>
<proteinExistence type="predicted"/>
<feature type="transmembrane region" description="Helical" evidence="2">
    <location>
        <begin position="381"/>
        <end position="403"/>
    </location>
</feature>
<feature type="compositionally biased region" description="Polar residues" evidence="1">
    <location>
        <begin position="699"/>
        <end position="714"/>
    </location>
</feature>
<dbReference type="Proteomes" id="UP001408356">
    <property type="component" value="Unassembled WGS sequence"/>
</dbReference>
<evidence type="ECO:0000256" key="2">
    <source>
        <dbReference type="SAM" id="Phobius"/>
    </source>
</evidence>
<evidence type="ECO:0000313" key="3">
    <source>
        <dbReference type="EMBL" id="KAK9421986.1"/>
    </source>
</evidence>
<reference evidence="3 4" key="1">
    <citation type="journal article" date="2024" name="J. Plant Pathol.">
        <title>Sequence and assembly of the genome of Seiridium unicorne, isolate CBS 538.82, causal agent of cypress canker disease.</title>
        <authorList>
            <person name="Scali E."/>
            <person name="Rocca G.D."/>
            <person name="Danti R."/>
            <person name="Garbelotto M."/>
            <person name="Barberini S."/>
            <person name="Baroncelli R."/>
            <person name="Emiliani G."/>
        </authorList>
    </citation>
    <scope>NUCLEOTIDE SEQUENCE [LARGE SCALE GENOMIC DNA]</scope>
    <source>
        <strain evidence="3 4">BM-138-508</strain>
    </source>
</reference>
<feature type="compositionally biased region" description="Basic and acidic residues" evidence="1">
    <location>
        <begin position="506"/>
        <end position="522"/>
    </location>
</feature>
<keyword evidence="2" id="KW-0812">Transmembrane</keyword>
<feature type="compositionally biased region" description="Low complexity" evidence="1">
    <location>
        <begin position="339"/>
        <end position="354"/>
    </location>
</feature>
<evidence type="ECO:0008006" key="5">
    <source>
        <dbReference type="Google" id="ProtNLM"/>
    </source>
</evidence>
<feature type="region of interest" description="Disordered" evidence="1">
    <location>
        <begin position="630"/>
        <end position="729"/>
    </location>
</feature>
<feature type="compositionally biased region" description="Low complexity" evidence="1">
    <location>
        <begin position="640"/>
        <end position="654"/>
    </location>
</feature>
<keyword evidence="2" id="KW-0472">Membrane</keyword>
<evidence type="ECO:0000313" key="4">
    <source>
        <dbReference type="Proteomes" id="UP001408356"/>
    </source>
</evidence>
<protein>
    <recommendedName>
        <fullName evidence="5">Pre-mRNA splicing factor CLF1</fullName>
    </recommendedName>
</protein>
<sequence>MPLPQPNSTITGACSVIYDNTLYAYSSEAFQSLVLEEGAEWKTLATGESVQGGVCVGSTPKDPSQAGLYVVGGTSSDAAYRGLQKFTYATGKWESITPQVAVTQSRIWHSATYLNASDTILVYAGSQDGVKYISTQTFTIAASAPYSVSAYESIAPPSIAPILLSWSDSDAVMLGGDPTNTKVMLFNPDQHWYDSGASLAGPIVQDTSIVKGTLVTGDDGSKHLYTFDASTSPNTVNRTVLWDGNGVPVANSVPVQGDGSGAARRALDASNWPAYNSTLAPDTRRTEYSLASDASGTVVMSGGDDDDVLCMFDAKTNSWQNATALLVGQAVRSESEPKSTSSATATATGTSTTAAASTQSATITVAAAAASSSSGLPPTSILGIALGVIFGCAIMLIALLFLLKRKRQRQAHVDAGHARRASGIPEKQQYMPRDIAQASGPFFPGHAQQDSQSSFSSMAILMGKAQKPALNRKPSKDSRRSSASSILNRQFKATISRPSPIPEPEIEPRDEPDTLPLRDEKSAPVNVATSQVKLRAPPIPTREDGTRRSSGWNRYWSGGSTLNMMGFGGNGSSRRETQASEQSSHYSDLYRMTQDSATVPPLNVEDRPSFSRVQSGSPTVSYYASRLKEGQSVEIERPVSNASSSGYSSGIPPSVHEQWDPTLAKKTWGQDRAPSSAYSQSIYPTALGAPGTSRPPTGVSRQPQLTMASTSDMSWLNLGDNAHGDRQSQ</sequence>
<accession>A0ABR2V5I2</accession>
<dbReference type="InterPro" id="IPR015915">
    <property type="entry name" value="Kelch-typ_b-propeller"/>
</dbReference>
<dbReference type="CDD" id="cd12087">
    <property type="entry name" value="TM_EGFR-like"/>
    <property type="match status" value="1"/>
</dbReference>
<dbReference type="Gene3D" id="2.120.10.80">
    <property type="entry name" value="Kelch-type beta propeller"/>
    <property type="match status" value="1"/>
</dbReference>
<keyword evidence="2" id="KW-1133">Transmembrane helix</keyword>
<comment type="caution">
    <text evidence="3">The sequence shown here is derived from an EMBL/GenBank/DDBJ whole genome shotgun (WGS) entry which is preliminary data.</text>
</comment>
<gene>
    <name evidence="3" type="ORF">SUNI508_05286</name>
</gene>
<dbReference type="SUPFAM" id="SSF50965">
    <property type="entry name" value="Galactose oxidase, central domain"/>
    <property type="match status" value="1"/>
</dbReference>
<dbReference type="InterPro" id="IPR011043">
    <property type="entry name" value="Gal_Oxase/kelch_b-propeller"/>
</dbReference>
<organism evidence="3 4">
    <name type="scientific">Seiridium unicorne</name>
    <dbReference type="NCBI Taxonomy" id="138068"/>
    <lineage>
        <taxon>Eukaryota</taxon>
        <taxon>Fungi</taxon>
        <taxon>Dikarya</taxon>
        <taxon>Ascomycota</taxon>
        <taxon>Pezizomycotina</taxon>
        <taxon>Sordariomycetes</taxon>
        <taxon>Xylariomycetidae</taxon>
        <taxon>Amphisphaeriales</taxon>
        <taxon>Sporocadaceae</taxon>
        <taxon>Seiridium</taxon>
    </lineage>
</organism>